<comment type="catalytic activity">
    <reaction evidence="1">
        <text>Hydrolyzes the link between N-acetylmuramoyl residues and L-amino acid residues in certain cell-wall glycopeptides.</text>
        <dbReference type="EC" id="3.5.1.28"/>
    </reaction>
</comment>
<dbReference type="SMART" id="SM00644">
    <property type="entry name" value="Ami_2"/>
    <property type="match status" value="1"/>
</dbReference>
<dbReference type="InterPro" id="IPR002502">
    <property type="entry name" value="Amidase_domain"/>
</dbReference>
<dbReference type="PANTHER" id="PTHR30417:SF1">
    <property type="entry name" value="N-ACETYLMURAMOYL-L-ALANINE AMIDASE AMID"/>
    <property type="match status" value="1"/>
</dbReference>
<dbReference type="InterPro" id="IPR051206">
    <property type="entry name" value="NAMLAA_amidase_2"/>
</dbReference>
<dbReference type="GO" id="GO:0071555">
    <property type="term" value="P:cell wall organization"/>
    <property type="evidence" value="ECO:0007669"/>
    <property type="project" value="UniProtKB-KW"/>
</dbReference>
<dbReference type="RefSeq" id="WP_002689777.1">
    <property type="nucleotide sequence ID" value="NZ_CM001794.1"/>
</dbReference>
<comment type="caution">
    <text evidence="6">The sequence shown here is derived from an EMBL/GenBank/DDBJ whole genome shotgun (WGS) entry which is preliminary data.</text>
</comment>
<sequence>MTIKQHLLTPNEWSRSQRRIKEVLGIVMHWTANPRANAEQNRNYFESRKNGRDGYGSAHYIIGQDGTIIQCIPLEEVAYHCGSSQKDPASGKFYTDYARTKFKHYAENWKTNSPNYCTIGIELCPTDNEGHFTDETINAAIALCADLCKRFNLKAVDITTHHAIVGWKDCPRLWVKQPELLDAFRASVTDYIARREA</sequence>
<dbReference type="EMBL" id="AGDW01000025">
    <property type="protein sequence ID" value="EMB28166.1"/>
    <property type="molecule type" value="Genomic_DNA"/>
</dbReference>
<dbReference type="GO" id="GO:0009254">
    <property type="term" value="P:peptidoglycan turnover"/>
    <property type="evidence" value="ECO:0007669"/>
    <property type="project" value="TreeGrafter"/>
</dbReference>
<evidence type="ECO:0000256" key="3">
    <source>
        <dbReference type="ARBA" id="ARBA00022801"/>
    </source>
</evidence>
<accession>M2AXT2</accession>
<gene>
    <name evidence="6" type="ORF">HMPREF9725_02596</name>
</gene>
<keyword evidence="3" id="KW-0378">Hydrolase</keyword>
<name>M2AXT2_TREDN</name>
<dbReference type="PANTHER" id="PTHR30417">
    <property type="entry name" value="N-ACETYLMURAMOYL-L-ALANINE AMIDASE AMID"/>
    <property type="match status" value="1"/>
</dbReference>
<reference evidence="6" key="1">
    <citation type="submission" date="2012-01" db="EMBL/GenBank/DDBJ databases">
        <title>The Genome Sequence of Treponema denticola H1-T.</title>
        <authorList>
            <consortium name="The Broad Institute Genome Sequencing Platform"/>
            <person name="Earl A."/>
            <person name="Ward D."/>
            <person name="Feldgarden M."/>
            <person name="Gevers D."/>
            <person name="Blanton J.M."/>
            <person name="Fenno C.J."/>
            <person name="Baranova O.V."/>
            <person name="Mathney J."/>
            <person name="Dewhirst F.E."/>
            <person name="Izard J."/>
            <person name="Young S.K."/>
            <person name="Zeng Q."/>
            <person name="Gargeya S."/>
            <person name="Fitzgerald M."/>
            <person name="Haas B."/>
            <person name="Abouelleil A."/>
            <person name="Alvarado L."/>
            <person name="Arachchi H.M."/>
            <person name="Berlin A."/>
            <person name="Chapman S.B."/>
            <person name="Gearin G."/>
            <person name="Goldberg J."/>
            <person name="Griggs A."/>
            <person name="Gujja S."/>
            <person name="Hansen M."/>
            <person name="Heiman D."/>
            <person name="Howarth C."/>
            <person name="Larimer J."/>
            <person name="Lui A."/>
            <person name="MacDonald P.J.P."/>
            <person name="McCowen C."/>
            <person name="Montmayeur A."/>
            <person name="Murphy C."/>
            <person name="Neiman D."/>
            <person name="Pearson M."/>
            <person name="Priest M."/>
            <person name="Roberts A."/>
            <person name="Saif S."/>
            <person name="Shea T."/>
            <person name="Sisk P."/>
            <person name="Stolte C."/>
            <person name="Sykes S."/>
            <person name="Wortman J."/>
            <person name="Nusbaum C."/>
            <person name="Birren B."/>
        </authorList>
    </citation>
    <scope>NUCLEOTIDE SEQUENCE [LARGE SCALE GENOMIC DNA]</scope>
    <source>
        <strain evidence="6">H1-T</strain>
    </source>
</reference>
<evidence type="ECO:0000313" key="6">
    <source>
        <dbReference type="EMBL" id="EMB28166.1"/>
    </source>
</evidence>
<dbReference type="Proteomes" id="UP000011708">
    <property type="component" value="Chromosome"/>
</dbReference>
<dbReference type="CDD" id="cd06583">
    <property type="entry name" value="PGRP"/>
    <property type="match status" value="1"/>
</dbReference>
<proteinExistence type="predicted"/>
<dbReference type="InterPro" id="IPR036505">
    <property type="entry name" value="Amidase/PGRP_sf"/>
</dbReference>
<feature type="domain" description="N-acetylmuramoyl-L-alanine amidase" evidence="5">
    <location>
        <begin position="13"/>
        <end position="172"/>
    </location>
</feature>
<dbReference type="GO" id="GO:0008745">
    <property type="term" value="F:N-acetylmuramoyl-L-alanine amidase activity"/>
    <property type="evidence" value="ECO:0007669"/>
    <property type="project" value="UniProtKB-EC"/>
</dbReference>
<evidence type="ECO:0000256" key="2">
    <source>
        <dbReference type="ARBA" id="ARBA00011901"/>
    </source>
</evidence>
<dbReference type="Gene3D" id="3.40.80.10">
    <property type="entry name" value="Peptidoglycan recognition protein-like"/>
    <property type="match status" value="1"/>
</dbReference>
<evidence type="ECO:0000256" key="4">
    <source>
        <dbReference type="ARBA" id="ARBA00023316"/>
    </source>
</evidence>
<dbReference type="HOGENOM" id="CLU_047675_0_1_12"/>
<keyword evidence="4" id="KW-0961">Cell wall biogenesis/degradation</keyword>
<dbReference type="Pfam" id="PF01510">
    <property type="entry name" value="Amidase_2"/>
    <property type="match status" value="1"/>
</dbReference>
<dbReference type="GO" id="GO:0009253">
    <property type="term" value="P:peptidoglycan catabolic process"/>
    <property type="evidence" value="ECO:0007669"/>
    <property type="project" value="InterPro"/>
</dbReference>
<evidence type="ECO:0000256" key="1">
    <source>
        <dbReference type="ARBA" id="ARBA00001561"/>
    </source>
</evidence>
<dbReference type="EC" id="3.5.1.28" evidence="2"/>
<dbReference type="AlphaFoldDB" id="M2AXT2"/>
<protein>
    <recommendedName>
        <fullName evidence="2">N-acetylmuramoyl-L-alanine amidase</fullName>
        <ecNumber evidence="2">3.5.1.28</ecNumber>
    </recommendedName>
</protein>
<evidence type="ECO:0000259" key="5">
    <source>
        <dbReference type="SMART" id="SM00644"/>
    </source>
</evidence>
<dbReference type="PATRIC" id="fig|999431.4.peg.2691"/>
<dbReference type="SUPFAM" id="SSF55846">
    <property type="entry name" value="N-acetylmuramoyl-L-alanine amidase-like"/>
    <property type="match status" value="1"/>
</dbReference>
<organism evidence="6">
    <name type="scientific">Treponema denticola H1-T</name>
    <dbReference type="NCBI Taxonomy" id="999431"/>
    <lineage>
        <taxon>Bacteria</taxon>
        <taxon>Pseudomonadati</taxon>
        <taxon>Spirochaetota</taxon>
        <taxon>Spirochaetia</taxon>
        <taxon>Spirochaetales</taxon>
        <taxon>Treponemataceae</taxon>
        <taxon>Treponema</taxon>
    </lineage>
</organism>